<keyword evidence="1" id="KW-0472">Membrane</keyword>
<dbReference type="EMBL" id="CP036289">
    <property type="protein sequence ID" value="QDU76679.1"/>
    <property type="molecule type" value="Genomic_DNA"/>
</dbReference>
<sequence length="97" mass="10466">MLEIFTAILGLMMIAAGLVNVVCFCLIIYLMFQAEEVMLPVLCIVMVFCGLGGLIAFIFGWVDVGKYDAKKVMLIWTGAIAAQILLALLGAVVIPEP</sequence>
<keyword evidence="3" id="KW-1185">Reference proteome</keyword>
<keyword evidence="1" id="KW-0812">Transmembrane</keyword>
<dbReference type="KEGG" id="bvo:Pan97_37340"/>
<dbReference type="RefSeq" id="WP_144974975.1">
    <property type="nucleotide sequence ID" value="NZ_CP036289.1"/>
</dbReference>
<accession>A0A518CBS3</accession>
<protein>
    <submittedName>
        <fullName evidence="2">Uncharacterized protein</fullName>
    </submittedName>
</protein>
<dbReference type="OrthoDB" id="289533at2"/>
<proteinExistence type="predicted"/>
<feature type="transmembrane region" description="Helical" evidence="1">
    <location>
        <begin position="7"/>
        <end position="32"/>
    </location>
</feature>
<dbReference type="Proteomes" id="UP000318626">
    <property type="component" value="Chromosome"/>
</dbReference>
<gene>
    <name evidence="2" type="ORF">Pan97_37340</name>
</gene>
<keyword evidence="1" id="KW-1133">Transmembrane helix</keyword>
<evidence type="ECO:0000256" key="1">
    <source>
        <dbReference type="SAM" id="Phobius"/>
    </source>
</evidence>
<dbReference type="AlphaFoldDB" id="A0A518CBS3"/>
<reference evidence="3" key="1">
    <citation type="submission" date="2019-02" db="EMBL/GenBank/DDBJ databases">
        <title>Deep-cultivation of Planctomycetes and their phenomic and genomic characterization uncovers novel biology.</title>
        <authorList>
            <person name="Wiegand S."/>
            <person name="Jogler M."/>
            <person name="Boedeker C."/>
            <person name="Pinto D."/>
            <person name="Vollmers J."/>
            <person name="Rivas-Marin E."/>
            <person name="Kohn T."/>
            <person name="Peeters S.H."/>
            <person name="Heuer A."/>
            <person name="Rast P."/>
            <person name="Oberbeckmann S."/>
            <person name="Bunk B."/>
            <person name="Jeske O."/>
            <person name="Meyerdierks A."/>
            <person name="Storesund J.E."/>
            <person name="Kallscheuer N."/>
            <person name="Luecker S."/>
            <person name="Lage O.M."/>
            <person name="Pohl T."/>
            <person name="Merkel B.J."/>
            <person name="Hornburger P."/>
            <person name="Mueller R.-W."/>
            <person name="Bruemmer F."/>
            <person name="Labrenz M."/>
            <person name="Spormann A.M."/>
            <person name="Op den Camp H."/>
            <person name="Overmann J."/>
            <person name="Amann R."/>
            <person name="Jetten M.S.M."/>
            <person name="Mascher T."/>
            <person name="Medema M.H."/>
            <person name="Devos D.P."/>
            <person name="Kaster A.-K."/>
            <person name="Ovreas L."/>
            <person name="Rohde M."/>
            <person name="Galperin M.Y."/>
            <person name="Jogler C."/>
        </authorList>
    </citation>
    <scope>NUCLEOTIDE SEQUENCE [LARGE SCALE GENOMIC DNA]</scope>
    <source>
        <strain evidence="3">Pan97</strain>
    </source>
</reference>
<feature type="transmembrane region" description="Helical" evidence="1">
    <location>
        <begin position="74"/>
        <end position="94"/>
    </location>
</feature>
<organism evidence="2 3">
    <name type="scientific">Bremerella volcania</name>
    <dbReference type="NCBI Taxonomy" id="2527984"/>
    <lineage>
        <taxon>Bacteria</taxon>
        <taxon>Pseudomonadati</taxon>
        <taxon>Planctomycetota</taxon>
        <taxon>Planctomycetia</taxon>
        <taxon>Pirellulales</taxon>
        <taxon>Pirellulaceae</taxon>
        <taxon>Bremerella</taxon>
    </lineage>
</organism>
<feature type="transmembrane region" description="Helical" evidence="1">
    <location>
        <begin position="38"/>
        <end position="62"/>
    </location>
</feature>
<evidence type="ECO:0000313" key="3">
    <source>
        <dbReference type="Proteomes" id="UP000318626"/>
    </source>
</evidence>
<evidence type="ECO:0000313" key="2">
    <source>
        <dbReference type="EMBL" id="QDU76679.1"/>
    </source>
</evidence>
<name>A0A518CBS3_9BACT</name>